<dbReference type="OrthoDB" id="185373at2759"/>
<keyword evidence="6" id="KW-1185">Reference proteome</keyword>
<feature type="repeat" description="PPR" evidence="3">
    <location>
        <begin position="306"/>
        <end position="340"/>
    </location>
</feature>
<evidence type="ECO:0000313" key="6">
    <source>
        <dbReference type="Proteomes" id="UP000653305"/>
    </source>
</evidence>
<dbReference type="PANTHER" id="PTHR47447:SF22">
    <property type="entry name" value="TETRATRICOPEPTIDE-LIKE HELICAL DOMAIN SUPERFAMILY"/>
    <property type="match status" value="1"/>
</dbReference>
<gene>
    <name evidence="5" type="ORF">PHJA_002465500</name>
</gene>
<sequence length="576" mass="64461">MTILCHSQSPTAKPSPQPQRAGGLVAGAPKSQPFPLHNTFSKTLSSPSTPTLVPKDSIFTLPNWRSGRNDPRTRELKLNDAFLYLEYMVGKGHKPDVSNATQLLYDLCKCSKVRKATRVMELMVNSGTKPDPASYTFLVNHLCRRGNVGHAMQLVGTMEEHGYPTNTMTYNSLVRGLCMRGNLNKTLEFVERLMRKGLVPNAFTYSILLEAAYKEKGFDEAMKLLDDIIEKGGNPNLVSYNVILTGLCKEGRVEEAMGLFRALPGKGFNPNVVSYNILLRSLCYEGHWEEANELLAEMDGEDRSPSIVTYNILIGSLAEHGLTDRALEVLDELFRAGRFDPDAASYNPILARLCRERRVDDVLKCLDEMCVRKCSPNEGTFNAIAVLCDEGMVKEAFSIIESLRAKQDLPTGDYYRNVISSLCRKGNTYPAFLLLYEMTTCCGGYTPDSYTYSSLIRGLCLERMLGAARDVFRVMEENGCRAPDVDNYNALVLGLCKCRRTDLSVEVLERMVENGYVPNETTYTILVEGIIHEEEKELGAEVLRELHIRRAVGRSTVERLTMQYDLDGGLSVYNTM</sequence>
<keyword evidence="2" id="KW-0677">Repeat</keyword>
<organism evidence="5 6">
    <name type="scientific">Phtheirospermum japonicum</name>
    <dbReference type="NCBI Taxonomy" id="374723"/>
    <lineage>
        <taxon>Eukaryota</taxon>
        <taxon>Viridiplantae</taxon>
        <taxon>Streptophyta</taxon>
        <taxon>Embryophyta</taxon>
        <taxon>Tracheophyta</taxon>
        <taxon>Spermatophyta</taxon>
        <taxon>Magnoliopsida</taxon>
        <taxon>eudicotyledons</taxon>
        <taxon>Gunneridae</taxon>
        <taxon>Pentapetalae</taxon>
        <taxon>asterids</taxon>
        <taxon>lamiids</taxon>
        <taxon>Lamiales</taxon>
        <taxon>Orobanchaceae</taxon>
        <taxon>Orobanchaceae incertae sedis</taxon>
        <taxon>Phtheirospermum</taxon>
    </lineage>
</organism>
<dbReference type="AlphaFoldDB" id="A0A830CVK1"/>
<feature type="repeat" description="PPR" evidence="3">
    <location>
        <begin position="448"/>
        <end position="482"/>
    </location>
</feature>
<accession>A0A830CVK1</accession>
<feature type="repeat" description="PPR" evidence="3">
    <location>
        <begin position="131"/>
        <end position="165"/>
    </location>
</feature>
<dbReference type="PROSITE" id="PS51375">
    <property type="entry name" value="PPR"/>
    <property type="match status" value="10"/>
</dbReference>
<feature type="region of interest" description="Disordered" evidence="4">
    <location>
        <begin position="1"/>
        <end position="33"/>
    </location>
</feature>
<dbReference type="Proteomes" id="UP000653305">
    <property type="component" value="Unassembled WGS sequence"/>
</dbReference>
<feature type="compositionally biased region" description="Polar residues" evidence="4">
    <location>
        <begin position="1"/>
        <end position="14"/>
    </location>
</feature>
<evidence type="ECO:0000256" key="2">
    <source>
        <dbReference type="ARBA" id="ARBA00022737"/>
    </source>
</evidence>
<dbReference type="Pfam" id="PF01535">
    <property type="entry name" value="PPR"/>
    <property type="match status" value="1"/>
</dbReference>
<dbReference type="Pfam" id="PF13041">
    <property type="entry name" value="PPR_2"/>
    <property type="match status" value="4"/>
</dbReference>
<name>A0A830CVK1_9LAMI</name>
<feature type="repeat" description="PPR" evidence="3">
    <location>
        <begin position="484"/>
        <end position="518"/>
    </location>
</feature>
<dbReference type="Pfam" id="PF12854">
    <property type="entry name" value="PPR_1"/>
    <property type="match status" value="3"/>
</dbReference>
<feature type="repeat" description="PPR" evidence="3">
    <location>
        <begin position="96"/>
        <end position="130"/>
    </location>
</feature>
<feature type="repeat" description="PPR" evidence="3">
    <location>
        <begin position="236"/>
        <end position="270"/>
    </location>
</feature>
<comment type="similarity">
    <text evidence="1">Belongs to the PPR family. P subfamily.</text>
</comment>
<dbReference type="PANTHER" id="PTHR47447">
    <property type="entry name" value="OS03G0856100 PROTEIN"/>
    <property type="match status" value="1"/>
</dbReference>
<reference evidence="5" key="1">
    <citation type="submission" date="2020-07" db="EMBL/GenBank/DDBJ databases">
        <title>Ethylene signaling mediates host invasion by parasitic plants.</title>
        <authorList>
            <person name="Yoshida S."/>
        </authorList>
    </citation>
    <scope>NUCLEOTIDE SEQUENCE</scope>
    <source>
        <strain evidence="5">Okayama</strain>
    </source>
</reference>
<evidence type="ECO:0000256" key="4">
    <source>
        <dbReference type="SAM" id="MobiDB-lite"/>
    </source>
</evidence>
<dbReference type="InterPro" id="IPR011990">
    <property type="entry name" value="TPR-like_helical_dom_sf"/>
</dbReference>
<feature type="repeat" description="PPR" evidence="3">
    <location>
        <begin position="166"/>
        <end position="200"/>
    </location>
</feature>
<evidence type="ECO:0000256" key="3">
    <source>
        <dbReference type="PROSITE-ProRule" id="PRU00708"/>
    </source>
</evidence>
<dbReference type="EMBL" id="BMAC01000809">
    <property type="protein sequence ID" value="GFQ03217.1"/>
    <property type="molecule type" value="Genomic_DNA"/>
</dbReference>
<comment type="caution">
    <text evidence="5">The sequence shown here is derived from an EMBL/GenBank/DDBJ whole genome shotgun (WGS) entry which is preliminary data.</text>
</comment>
<dbReference type="InterPro" id="IPR002885">
    <property type="entry name" value="PPR_rpt"/>
</dbReference>
<dbReference type="Gene3D" id="1.25.40.10">
    <property type="entry name" value="Tetratricopeptide repeat domain"/>
    <property type="match status" value="4"/>
</dbReference>
<evidence type="ECO:0000256" key="1">
    <source>
        <dbReference type="ARBA" id="ARBA00007626"/>
    </source>
</evidence>
<feature type="repeat" description="PPR" evidence="3">
    <location>
        <begin position="201"/>
        <end position="235"/>
    </location>
</feature>
<protein>
    <submittedName>
        <fullName evidence="5">Pentatricopeptide repeat-containing protein at1g79080 chloroplastic</fullName>
    </submittedName>
</protein>
<feature type="repeat" description="PPR" evidence="3">
    <location>
        <begin position="271"/>
        <end position="305"/>
    </location>
</feature>
<evidence type="ECO:0000313" key="5">
    <source>
        <dbReference type="EMBL" id="GFQ03217.1"/>
    </source>
</evidence>
<proteinExistence type="inferred from homology"/>
<dbReference type="SUPFAM" id="SSF81901">
    <property type="entry name" value="HCP-like"/>
    <property type="match status" value="1"/>
</dbReference>
<dbReference type="NCBIfam" id="TIGR00756">
    <property type="entry name" value="PPR"/>
    <property type="match status" value="8"/>
</dbReference>
<feature type="repeat" description="PPR" evidence="3">
    <location>
        <begin position="342"/>
        <end position="376"/>
    </location>
</feature>